<dbReference type="EMBL" id="BMAT01012639">
    <property type="protein sequence ID" value="GFR95883.1"/>
    <property type="molecule type" value="Genomic_DNA"/>
</dbReference>
<dbReference type="Proteomes" id="UP000762676">
    <property type="component" value="Unassembled WGS sequence"/>
</dbReference>
<sequence>MQIYNSAAPSEISSLVMSMQSCVKEIDAEGEGEETAGPDEGLETVADGVAAVKLNGHAEASAQKEPDGDEAAEGAEAENKKKKKRNKKKKGKFPLNFILKYRDALFPVLTGNPFLSRSSDFFRWPASSSKKLI</sequence>
<comment type="caution">
    <text evidence="2">The sequence shown here is derived from an EMBL/GenBank/DDBJ whole genome shotgun (WGS) entry which is preliminary data.</text>
</comment>
<proteinExistence type="predicted"/>
<gene>
    <name evidence="2" type="ORF">ElyMa_006283700</name>
</gene>
<keyword evidence="3" id="KW-1185">Reference proteome</keyword>
<evidence type="ECO:0000313" key="3">
    <source>
        <dbReference type="Proteomes" id="UP000762676"/>
    </source>
</evidence>
<feature type="compositionally biased region" description="Acidic residues" evidence="1">
    <location>
        <begin position="67"/>
        <end position="76"/>
    </location>
</feature>
<accession>A0AAV4HFR3</accession>
<feature type="region of interest" description="Disordered" evidence="1">
    <location>
        <begin position="58"/>
        <end position="89"/>
    </location>
</feature>
<name>A0AAV4HFR3_9GAST</name>
<evidence type="ECO:0000313" key="2">
    <source>
        <dbReference type="EMBL" id="GFR95883.1"/>
    </source>
</evidence>
<protein>
    <submittedName>
        <fullName evidence="2">Uncharacterized protein</fullName>
    </submittedName>
</protein>
<organism evidence="2 3">
    <name type="scientific">Elysia marginata</name>
    <dbReference type="NCBI Taxonomy" id="1093978"/>
    <lineage>
        <taxon>Eukaryota</taxon>
        <taxon>Metazoa</taxon>
        <taxon>Spiralia</taxon>
        <taxon>Lophotrochozoa</taxon>
        <taxon>Mollusca</taxon>
        <taxon>Gastropoda</taxon>
        <taxon>Heterobranchia</taxon>
        <taxon>Euthyneura</taxon>
        <taxon>Panpulmonata</taxon>
        <taxon>Sacoglossa</taxon>
        <taxon>Placobranchoidea</taxon>
        <taxon>Plakobranchidae</taxon>
        <taxon>Elysia</taxon>
    </lineage>
</organism>
<feature type="compositionally biased region" description="Basic residues" evidence="1">
    <location>
        <begin position="80"/>
        <end position="89"/>
    </location>
</feature>
<reference evidence="2 3" key="1">
    <citation type="journal article" date="2021" name="Elife">
        <title>Chloroplast acquisition without the gene transfer in kleptoplastic sea slugs, Plakobranchus ocellatus.</title>
        <authorList>
            <person name="Maeda T."/>
            <person name="Takahashi S."/>
            <person name="Yoshida T."/>
            <person name="Shimamura S."/>
            <person name="Takaki Y."/>
            <person name="Nagai Y."/>
            <person name="Toyoda A."/>
            <person name="Suzuki Y."/>
            <person name="Arimoto A."/>
            <person name="Ishii H."/>
            <person name="Satoh N."/>
            <person name="Nishiyama T."/>
            <person name="Hasebe M."/>
            <person name="Maruyama T."/>
            <person name="Minagawa J."/>
            <person name="Obokata J."/>
            <person name="Shigenobu S."/>
        </authorList>
    </citation>
    <scope>NUCLEOTIDE SEQUENCE [LARGE SCALE GENOMIC DNA]</scope>
</reference>
<dbReference type="AlphaFoldDB" id="A0AAV4HFR3"/>
<evidence type="ECO:0000256" key="1">
    <source>
        <dbReference type="SAM" id="MobiDB-lite"/>
    </source>
</evidence>